<dbReference type="AlphaFoldDB" id="A0AAD5X0H4"/>
<keyword evidence="2 3" id="KW-0175">Coiled coil</keyword>
<comment type="similarity">
    <text evidence="1">Belongs to the OPA3 family.</text>
</comment>
<feature type="compositionally biased region" description="Polar residues" evidence="4">
    <location>
        <begin position="213"/>
        <end position="229"/>
    </location>
</feature>
<dbReference type="EMBL" id="JADGJD010001872">
    <property type="protein sequence ID" value="KAJ3037059.1"/>
    <property type="molecule type" value="Genomic_DNA"/>
</dbReference>
<reference evidence="5" key="1">
    <citation type="submission" date="2020-05" db="EMBL/GenBank/DDBJ databases">
        <title>Phylogenomic resolution of chytrid fungi.</title>
        <authorList>
            <person name="Stajich J.E."/>
            <person name="Amses K."/>
            <person name="Simmons R."/>
            <person name="Seto K."/>
            <person name="Myers J."/>
            <person name="Bonds A."/>
            <person name="Quandt C.A."/>
            <person name="Barry K."/>
            <person name="Liu P."/>
            <person name="Grigoriev I."/>
            <person name="Longcore J.E."/>
            <person name="James T.Y."/>
        </authorList>
    </citation>
    <scope>NUCLEOTIDE SEQUENCE</scope>
    <source>
        <strain evidence="5">JEL0318</strain>
    </source>
</reference>
<dbReference type="Pfam" id="PF07047">
    <property type="entry name" value="OPA3"/>
    <property type="match status" value="1"/>
</dbReference>
<evidence type="ECO:0000256" key="2">
    <source>
        <dbReference type="ARBA" id="ARBA00023054"/>
    </source>
</evidence>
<protein>
    <recommendedName>
        <fullName evidence="7">OPA3-domain-containing protein</fullName>
    </recommendedName>
</protein>
<feature type="coiled-coil region" evidence="3">
    <location>
        <begin position="106"/>
        <end position="161"/>
    </location>
</feature>
<comment type="caution">
    <text evidence="5">The sequence shown here is derived from an EMBL/GenBank/DDBJ whole genome shotgun (WGS) entry which is preliminary data.</text>
</comment>
<dbReference type="InterPro" id="IPR010754">
    <property type="entry name" value="OPA3-like"/>
</dbReference>
<feature type="compositionally biased region" description="Low complexity" evidence="4">
    <location>
        <begin position="188"/>
        <end position="199"/>
    </location>
</feature>
<feature type="region of interest" description="Disordered" evidence="4">
    <location>
        <begin position="188"/>
        <end position="229"/>
    </location>
</feature>
<evidence type="ECO:0000313" key="5">
    <source>
        <dbReference type="EMBL" id="KAJ3037059.1"/>
    </source>
</evidence>
<dbReference type="GO" id="GO:0019216">
    <property type="term" value="P:regulation of lipid metabolic process"/>
    <property type="evidence" value="ECO:0007669"/>
    <property type="project" value="TreeGrafter"/>
</dbReference>
<evidence type="ECO:0000256" key="4">
    <source>
        <dbReference type="SAM" id="MobiDB-lite"/>
    </source>
</evidence>
<evidence type="ECO:0000256" key="1">
    <source>
        <dbReference type="ARBA" id="ARBA00007584"/>
    </source>
</evidence>
<evidence type="ECO:0008006" key="7">
    <source>
        <dbReference type="Google" id="ProtNLM"/>
    </source>
</evidence>
<organism evidence="5 6">
    <name type="scientific">Rhizophlyctis rosea</name>
    <dbReference type="NCBI Taxonomy" id="64517"/>
    <lineage>
        <taxon>Eukaryota</taxon>
        <taxon>Fungi</taxon>
        <taxon>Fungi incertae sedis</taxon>
        <taxon>Chytridiomycota</taxon>
        <taxon>Chytridiomycota incertae sedis</taxon>
        <taxon>Chytridiomycetes</taxon>
        <taxon>Rhizophlyctidales</taxon>
        <taxon>Rhizophlyctidaceae</taxon>
        <taxon>Rhizophlyctis</taxon>
    </lineage>
</organism>
<accession>A0AAD5X0H4</accession>
<evidence type="ECO:0000256" key="3">
    <source>
        <dbReference type="SAM" id="Coils"/>
    </source>
</evidence>
<dbReference type="PANTHER" id="PTHR12499">
    <property type="entry name" value="OPTIC ATROPHY 3 PROTEIN OPA3"/>
    <property type="match status" value="1"/>
</dbReference>
<dbReference type="Proteomes" id="UP001212841">
    <property type="component" value="Unassembled WGS sequence"/>
</dbReference>
<proteinExistence type="inferred from homology"/>
<name>A0AAD5X0H4_9FUNG</name>
<keyword evidence="6" id="KW-1185">Reference proteome</keyword>
<dbReference type="GO" id="GO:0005739">
    <property type="term" value="C:mitochondrion"/>
    <property type="evidence" value="ECO:0007669"/>
    <property type="project" value="TreeGrafter"/>
</dbReference>
<sequence>MATIKLGSLVVRTLAKPLANSIKAQAKEHPAFREFCINLAQKTHRWEQELQTRFLGYKPKQIRPLNDAKAVENGAAFLSEGFILSVAILTILGETWRSQRKSTNQKRDVDESINQLETDHASTQDEIEELRSAVSSVTRELETLQKQNRQLQDTLDSLVQVVRDQEVGRHGWIHWTLRGWWEPAEAGGPPEGLLGPMAEVPGGRPSHVESKTEASAVQSIEISSSRPPR</sequence>
<dbReference type="PANTHER" id="PTHR12499:SF0">
    <property type="entry name" value="OPTIC ATROPHY 3 PROTEIN"/>
    <property type="match status" value="1"/>
</dbReference>
<evidence type="ECO:0000313" key="6">
    <source>
        <dbReference type="Proteomes" id="UP001212841"/>
    </source>
</evidence>
<gene>
    <name evidence="5" type="ORF">HK097_003630</name>
</gene>